<dbReference type="Pfam" id="PF00528">
    <property type="entry name" value="BPD_transp_1"/>
    <property type="match status" value="1"/>
</dbReference>
<name>A0A2U8GKD1_9RHOO</name>
<evidence type="ECO:0000256" key="4">
    <source>
        <dbReference type="ARBA" id="ARBA00022475"/>
    </source>
</evidence>
<keyword evidence="12" id="KW-1185">Reference proteome</keyword>
<keyword evidence="8 9" id="KW-0472">Membrane</keyword>
<sequence length="228" mass="24916">MLHGYSSSLLDGAWLTLQVAVLSLALALVLGLAGASAKLSRIRMLRAPAVMYTTVVRGIPDLVMMLLVFYGGQIGINEITDRLGWDYVDVNPFAAGVATLGFIFGAYFTETFRGAFLAVPAGQLEAGYAYGMSRWQVFRRILFPQMLRHALPGLGNNWQVMQKSTALVSIIGLSDLTWLADQAGRSTQQPFLFYAVVCVFYLAMTAASGVLFRSLERRYSVGVRRAAA</sequence>
<keyword evidence="3 9" id="KW-0813">Transport</keyword>
<evidence type="ECO:0000256" key="8">
    <source>
        <dbReference type="ARBA" id="ARBA00023136"/>
    </source>
</evidence>
<evidence type="ECO:0000313" key="12">
    <source>
        <dbReference type="Proteomes" id="UP000244930"/>
    </source>
</evidence>
<evidence type="ECO:0000256" key="2">
    <source>
        <dbReference type="ARBA" id="ARBA00010072"/>
    </source>
</evidence>
<evidence type="ECO:0000256" key="1">
    <source>
        <dbReference type="ARBA" id="ARBA00004429"/>
    </source>
</evidence>
<keyword evidence="5" id="KW-0997">Cell inner membrane</keyword>
<gene>
    <name evidence="11" type="ORF">CEW83_01150</name>
</gene>
<dbReference type="CDD" id="cd06261">
    <property type="entry name" value="TM_PBP2"/>
    <property type="match status" value="1"/>
</dbReference>
<evidence type="ECO:0000256" key="9">
    <source>
        <dbReference type="RuleBase" id="RU363032"/>
    </source>
</evidence>
<protein>
    <submittedName>
        <fullName evidence="11">Amino acid ABC transporter permease</fullName>
    </submittedName>
</protein>
<feature type="transmembrane region" description="Helical" evidence="9">
    <location>
        <begin position="90"/>
        <end position="108"/>
    </location>
</feature>
<dbReference type="PROSITE" id="PS50928">
    <property type="entry name" value="ABC_TM1"/>
    <property type="match status" value="1"/>
</dbReference>
<accession>A0A2U8GKD1</accession>
<dbReference type="InterPro" id="IPR010065">
    <property type="entry name" value="AA_ABC_transptr_permease_3TM"/>
</dbReference>
<dbReference type="Proteomes" id="UP000244930">
    <property type="component" value="Chromosome"/>
</dbReference>
<dbReference type="NCBIfam" id="TIGR01726">
    <property type="entry name" value="HEQRo_perm_3TM"/>
    <property type="match status" value="1"/>
</dbReference>
<dbReference type="SUPFAM" id="SSF161098">
    <property type="entry name" value="MetI-like"/>
    <property type="match status" value="1"/>
</dbReference>
<evidence type="ECO:0000256" key="3">
    <source>
        <dbReference type="ARBA" id="ARBA00022448"/>
    </source>
</evidence>
<keyword evidence="7 9" id="KW-1133">Transmembrane helix</keyword>
<proteinExistence type="inferred from homology"/>
<comment type="similarity">
    <text evidence="2">Belongs to the binding-protein-dependent transport system permease family. HisMQ subfamily.</text>
</comment>
<dbReference type="InterPro" id="IPR051613">
    <property type="entry name" value="ABC_transp_permease_HisMQ"/>
</dbReference>
<dbReference type="GO" id="GO:0022857">
    <property type="term" value="F:transmembrane transporter activity"/>
    <property type="evidence" value="ECO:0007669"/>
    <property type="project" value="InterPro"/>
</dbReference>
<dbReference type="Gene3D" id="1.10.3720.10">
    <property type="entry name" value="MetI-like"/>
    <property type="match status" value="1"/>
</dbReference>
<keyword evidence="6 9" id="KW-0812">Transmembrane</keyword>
<reference evidence="11 12" key="1">
    <citation type="submission" date="2017-06" db="EMBL/GenBank/DDBJ databases">
        <title>Azoarcus.</title>
        <authorList>
            <person name="Woo J.-H."/>
            <person name="Kim H.-S."/>
        </authorList>
    </citation>
    <scope>NUCLEOTIDE SEQUENCE [LARGE SCALE GENOMIC DNA]</scope>
    <source>
        <strain evidence="11 12">TSPY31</strain>
    </source>
</reference>
<feature type="transmembrane region" description="Helical" evidence="9">
    <location>
        <begin position="192"/>
        <end position="215"/>
    </location>
</feature>
<evidence type="ECO:0000259" key="10">
    <source>
        <dbReference type="PROSITE" id="PS50928"/>
    </source>
</evidence>
<dbReference type="KEGG" id="acom:CEW83_01150"/>
<dbReference type="GO" id="GO:0043190">
    <property type="term" value="C:ATP-binding cassette (ABC) transporter complex"/>
    <property type="evidence" value="ECO:0007669"/>
    <property type="project" value="InterPro"/>
</dbReference>
<feature type="domain" description="ABC transmembrane type-1" evidence="10">
    <location>
        <begin position="13"/>
        <end position="212"/>
    </location>
</feature>
<evidence type="ECO:0000256" key="7">
    <source>
        <dbReference type="ARBA" id="ARBA00022989"/>
    </source>
</evidence>
<dbReference type="AlphaFoldDB" id="A0A2U8GKD1"/>
<dbReference type="PANTHER" id="PTHR30133">
    <property type="entry name" value="CATIONIC AMINO ACID TRANSPORTER, MEMBRANE COMPONENT"/>
    <property type="match status" value="1"/>
</dbReference>
<dbReference type="InterPro" id="IPR000515">
    <property type="entry name" value="MetI-like"/>
</dbReference>
<feature type="transmembrane region" description="Helical" evidence="9">
    <location>
        <begin position="12"/>
        <end position="37"/>
    </location>
</feature>
<feature type="transmembrane region" description="Helical" evidence="9">
    <location>
        <begin position="49"/>
        <end position="70"/>
    </location>
</feature>
<keyword evidence="4" id="KW-1003">Cell membrane</keyword>
<dbReference type="InterPro" id="IPR035906">
    <property type="entry name" value="MetI-like_sf"/>
</dbReference>
<evidence type="ECO:0000256" key="5">
    <source>
        <dbReference type="ARBA" id="ARBA00022519"/>
    </source>
</evidence>
<dbReference type="EMBL" id="CP022187">
    <property type="protein sequence ID" value="AWI73999.1"/>
    <property type="molecule type" value="Genomic_DNA"/>
</dbReference>
<dbReference type="RefSeq" id="WP_108947707.1">
    <property type="nucleotide sequence ID" value="NZ_CP022187.1"/>
</dbReference>
<evidence type="ECO:0000313" key="11">
    <source>
        <dbReference type="EMBL" id="AWI73999.1"/>
    </source>
</evidence>
<comment type="subcellular location">
    <subcellularLocation>
        <location evidence="1">Cell inner membrane</location>
        <topology evidence="1">Multi-pass membrane protein</topology>
    </subcellularLocation>
    <subcellularLocation>
        <location evidence="9">Cell membrane</location>
        <topology evidence="9">Multi-pass membrane protein</topology>
    </subcellularLocation>
</comment>
<organism evidence="11 12">
    <name type="scientific">Parazoarcus communis</name>
    <dbReference type="NCBI Taxonomy" id="41977"/>
    <lineage>
        <taxon>Bacteria</taxon>
        <taxon>Pseudomonadati</taxon>
        <taxon>Pseudomonadota</taxon>
        <taxon>Betaproteobacteria</taxon>
        <taxon>Rhodocyclales</taxon>
        <taxon>Zoogloeaceae</taxon>
        <taxon>Parazoarcus</taxon>
    </lineage>
</organism>
<evidence type="ECO:0000256" key="6">
    <source>
        <dbReference type="ARBA" id="ARBA00022692"/>
    </source>
</evidence>